<accession>A0A1I4X052</accession>
<gene>
    <name evidence="4" type="ORF">SAMN04489713_101582</name>
</gene>
<dbReference type="EMBL" id="FOVH01000001">
    <property type="protein sequence ID" value="SFN18619.1"/>
    <property type="molecule type" value="Genomic_DNA"/>
</dbReference>
<comment type="similarity">
    <text evidence="1">Belongs to the sulfur carrier protein TusA family.</text>
</comment>
<evidence type="ECO:0000256" key="2">
    <source>
        <dbReference type="SAM" id="MobiDB-lite"/>
    </source>
</evidence>
<dbReference type="InterPro" id="IPR001455">
    <property type="entry name" value="TusA-like"/>
</dbReference>
<feature type="region of interest" description="Disordered" evidence="2">
    <location>
        <begin position="1"/>
        <end position="26"/>
    </location>
</feature>
<evidence type="ECO:0000259" key="3">
    <source>
        <dbReference type="PROSITE" id="PS01148"/>
    </source>
</evidence>
<dbReference type="InParanoid" id="A0A1I4X052"/>
<dbReference type="SUPFAM" id="SSF64307">
    <property type="entry name" value="SirA-like"/>
    <property type="match status" value="1"/>
</dbReference>
<sequence>MRFRGRAKAGPPPGDAAPPPAVPEGPPPVLVIDALGRKCPIPIIMLAERIREVPVGQVVAVLADDAAARTDVPAWCRMKSQDFVREETLHQGGWGFHIRRTY</sequence>
<dbReference type="OrthoDB" id="8636759at2"/>
<dbReference type="Gene3D" id="3.30.110.40">
    <property type="entry name" value="TusA-like domain"/>
    <property type="match status" value="1"/>
</dbReference>
<evidence type="ECO:0000313" key="5">
    <source>
        <dbReference type="Proteomes" id="UP000183413"/>
    </source>
</evidence>
<dbReference type="AlphaFoldDB" id="A0A1I4X052"/>
<organism evidence="4 5">
    <name type="scientific">Actinomadura madurae</name>
    <dbReference type="NCBI Taxonomy" id="1993"/>
    <lineage>
        <taxon>Bacteria</taxon>
        <taxon>Bacillati</taxon>
        <taxon>Actinomycetota</taxon>
        <taxon>Actinomycetes</taxon>
        <taxon>Streptosporangiales</taxon>
        <taxon>Thermomonosporaceae</taxon>
        <taxon>Actinomadura</taxon>
    </lineage>
</organism>
<dbReference type="PROSITE" id="PS01148">
    <property type="entry name" value="UPF0033"/>
    <property type="match status" value="1"/>
</dbReference>
<dbReference type="eggNOG" id="COG0425">
    <property type="taxonomic scope" value="Bacteria"/>
</dbReference>
<keyword evidence="5" id="KW-1185">Reference proteome</keyword>
<dbReference type="CDD" id="cd00291">
    <property type="entry name" value="SirA_YedF_YeeD"/>
    <property type="match status" value="1"/>
</dbReference>
<evidence type="ECO:0000313" key="4">
    <source>
        <dbReference type="EMBL" id="SFN18619.1"/>
    </source>
</evidence>
<dbReference type="PANTHER" id="PTHR33279">
    <property type="entry name" value="SULFUR CARRIER PROTEIN YEDF-RELATED"/>
    <property type="match status" value="1"/>
</dbReference>
<protein>
    <submittedName>
        <fullName evidence="4">tRNA 2-thiouridine synthesizing protein A</fullName>
    </submittedName>
</protein>
<feature type="compositionally biased region" description="Pro residues" evidence="2">
    <location>
        <begin position="10"/>
        <end position="26"/>
    </location>
</feature>
<dbReference type="Pfam" id="PF01206">
    <property type="entry name" value="TusA"/>
    <property type="match status" value="1"/>
</dbReference>
<dbReference type="PANTHER" id="PTHR33279:SF2">
    <property type="entry name" value="SULFUR CARRIER PROTEIN TUSA"/>
    <property type="match status" value="1"/>
</dbReference>
<name>A0A1I4X052_9ACTN</name>
<reference evidence="4 5" key="1">
    <citation type="submission" date="2016-10" db="EMBL/GenBank/DDBJ databases">
        <authorList>
            <person name="de Groot N.N."/>
        </authorList>
    </citation>
    <scope>NUCLEOTIDE SEQUENCE [LARGE SCALE GENOMIC DNA]</scope>
    <source>
        <strain evidence="4 5">DSM 43067</strain>
    </source>
</reference>
<evidence type="ECO:0000256" key="1">
    <source>
        <dbReference type="ARBA" id="ARBA00008984"/>
    </source>
</evidence>
<dbReference type="InterPro" id="IPR036868">
    <property type="entry name" value="TusA-like_sf"/>
</dbReference>
<feature type="domain" description="UPF0033" evidence="3">
    <location>
        <begin position="32"/>
        <end position="56"/>
    </location>
</feature>
<proteinExistence type="inferred from homology"/>
<dbReference type="GeneID" id="99656427"/>
<dbReference type="Proteomes" id="UP000183413">
    <property type="component" value="Unassembled WGS sequence"/>
</dbReference>
<dbReference type="STRING" id="1993.SAMN04489713_101582"/>
<dbReference type="RefSeq" id="WP_021599831.1">
    <property type="nucleotide sequence ID" value="NZ_CP083237.1"/>
</dbReference>